<proteinExistence type="predicted"/>
<dbReference type="AlphaFoldDB" id="A0A1D6LL36"/>
<dbReference type="EMBL" id="CM000782">
    <property type="protein sequence ID" value="AQK80401.1"/>
    <property type="molecule type" value="Genomic_DNA"/>
</dbReference>
<evidence type="ECO:0000313" key="1">
    <source>
        <dbReference type="EMBL" id="AQK80401.1"/>
    </source>
</evidence>
<dbReference type="InParanoid" id="A0A1D6LL36"/>
<organism evidence="1">
    <name type="scientific">Zea mays</name>
    <name type="common">Maize</name>
    <dbReference type="NCBI Taxonomy" id="4577"/>
    <lineage>
        <taxon>Eukaryota</taxon>
        <taxon>Viridiplantae</taxon>
        <taxon>Streptophyta</taxon>
        <taxon>Embryophyta</taxon>
        <taxon>Tracheophyta</taxon>
        <taxon>Spermatophyta</taxon>
        <taxon>Magnoliopsida</taxon>
        <taxon>Liliopsida</taxon>
        <taxon>Poales</taxon>
        <taxon>Poaceae</taxon>
        <taxon>PACMAD clade</taxon>
        <taxon>Panicoideae</taxon>
        <taxon>Andropogonodae</taxon>
        <taxon>Andropogoneae</taxon>
        <taxon>Tripsacinae</taxon>
        <taxon>Zea</taxon>
    </lineage>
</organism>
<protein>
    <submittedName>
        <fullName evidence="1">Uncharacterized protein</fullName>
    </submittedName>
</protein>
<sequence length="163" mass="17812">MAQSKGRRKSYWVRPDSDFNVFEVLSISLCSLASAFSYGVASMAMVFVNKAVLMQYVHSMTLLTLQVILSVICTDTGVLIAALGDFSFDLYGYCMALTSVFFQVVLSPCALFLQISTTNYVSTVGVHTIPPVHVLPPRNRPRPNPPLHPAAALFPSSAQPRIP</sequence>
<dbReference type="ExpressionAtlas" id="A0A1D6LL36">
    <property type="expression patterns" value="baseline and differential"/>
</dbReference>
<dbReference type="PaxDb" id="4577-GRMZM2G032537_P01"/>
<accession>A0A1D6LL36</accession>
<name>A0A1D6LL36_MAIZE</name>
<gene>
    <name evidence="1" type="ORF">ZEAMMB73_Zm00001d036173</name>
</gene>
<reference evidence="1" key="1">
    <citation type="submission" date="2015-12" db="EMBL/GenBank/DDBJ databases">
        <title>Update maize B73 reference genome by single molecule sequencing technologies.</title>
        <authorList>
            <consortium name="Maize Genome Sequencing Project"/>
            <person name="Ware D."/>
        </authorList>
    </citation>
    <scope>NUCLEOTIDE SEQUENCE</scope>
    <source>
        <tissue evidence="1">Seedling</tissue>
    </source>
</reference>